<dbReference type="Pfam" id="PF12833">
    <property type="entry name" value="HTH_18"/>
    <property type="match status" value="1"/>
</dbReference>
<accession>Q897U5</accession>
<dbReference type="InterPro" id="IPR009057">
    <property type="entry name" value="Homeodomain-like_sf"/>
</dbReference>
<dbReference type="PRINTS" id="PR00032">
    <property type="entry name" value="HTHARAC"/>
</dbReference>
<proteinExistence type="predicted"/>
<keyword evidence="3" id="KW-0804">Transcription</keyword>
<dbReference type="HOGENOM" id="CLU_927294_0_0_9"/>
<dbReference type="EMBL" id="AE015927">
    <property type="protein sequence ID" value="AAO35241.1"/>
    <property type="molecule type" value="Genomic_DNA"/>
</dbReference>
<protein>
    <submittedName>
        <fullName evidence="5">Transcriptional regulator</fullName>
    </submittedName>
</protein>
<organism evidence="5 6">
    <name type="scientific">Clostridium tetani (strain Massachusetts / E88)</name>
    <dbReference type="NCBI Taxonomy" id="212717"/>
    <lineage>
        <taxon>Bacteria</taxon>
        <taxon>Bacillati</taxon>
        <taxon>Bacillota</taxon>
        <taxon>Clostridia</taxon>
        <taxon>Eubacteriales</taxon>
        <taxon>Clostridiaceae</taxon>
        <taxon>Clostridium</taxon>
    </lineage>
</organism>
<name>Q897U5_CLOTE</name>
<dbReference type="Gene3D" id="1.10.10.60">
    <property type="entry name" value="Homeodomain-like"/>
    <property type="match status" value="2"/>
</dbReference>
<dbReference type="PROSITE" id="PS01124">
    <property type="entry name" value="HTH_ARAC_FAMILY_2"/>
    <property type="match status" value="1"/>
</dbReference>
<evidence type="ECO:0000313" key="5">
    <source>
        <dbReference type="EMBL" id="AAO35241.1"/>
    </source>
</evidence>
<dbReference type="PANTHER" id="PTHR47504:SF6">
    <property type="entry name" value="ARAC-FAMILY TRANSCRIPTIONAL REGULATOR"/>
    <property type="match status" value="1"/>
</dbReference>
<evidence type="ECO:0000256" key="2">
    <source>
        <dbReference type="ARBA" id="ARBA00023125"/>
    </source>
</evidence>
<dbReference type="AlphaFoldDB" id="Q897U5"/>
<evidence type="ECO:0000256" key="1">
    <source>
        <dbReference type="ARBA" id="ARBA00023015"/>
    </source>
</evidence>
<dbReference type="Proteomes" id="UP000001412">
    <property type="component" value="Chromosome"/>
</dbReference>
<keyword evidence="6" id="KW-1185">Reference proteome</keyword>
<dbReference type="InterPro" id="IPR020449">
    <property type="entry name" value="Tscrpt_reg_AraC-type_HTH"/>
</dbReference>
<keyword evidence="2" id="KW-0238">DNA-binding</keyword>
<evidence type="ECO:0000256" key="3">
    <source>
        <dbReference type="ARBA" id="ARBA00023163"/>
    </source>
</evidence>
<dbReference type="PANTHER" id="PTHR47504">
    <property type="entry name" value="RIGHT ORIGIN-BINDING PROTEIN"/>
    <property type="match status" value="1"/>
</dbReference>
<dbReference type="GO" id="GO:0043565">
    <property type="term" value="F:sequence-specific DNA binding"/>
    <property type="evidence" value="ECO:0007669"/>
    <property type="project" value="InterPro"/>
</dbReference>
<dbReference type="SMART" id="SM00342">
    <property type="entry name" value="HTH_ARAC"/>
    <property type="match status" value="1"/>
</dbReference>
<evidence type="ECO:0000313" key="6">
    <source>
        <dbReference type="Proteomes" id="UP000001412"/>
    </source>
</evidence>
<dbReference type="SUPFAM" id="SSF46689">
    <property type="entry name" value="Homeodomain-like"/>
    <property type="match status" value="1"/>
</dbReference>
<feature type="domain" description="HTH araC/xylS-type" evidence="4">
    <location>
        <begin position="17"/>
        <end position="115"/>
    </location>
</feature>
<dbReference type="InterPro" id="IPR050959">
    <property type="entry name" value="MarA-like"/>
</dbReference>
<dbReference type="KEGG" id="ctc:CTC_00630"/>
<gene>
    <name evidence="5" type="ordered locus">CTC_00630</name>
</gene>
<keyword evidence="1" id="KW-0805">Transcription regulation</keyword>
<dbReference type="GO" id="GO:0003700">
    <property type="term" value="F:DNA-binding transcription factor activity"/>
    <property type="evidence" value="ECO:0007669"/>
    <property type="project" value="InterPro"/>
</dbReference>
<evidence type="ECO:0000259" key="4">
    <source>
        <dbReference type="PROSITE" id="PS01124"/>
    </source>
</evidence>
<reference evidence="5 6" key="1">
    <citation type="journal article" date="2003" name="Proc. Natl. Acad. Sci. U.S.A.">
        <title>The genome sequence of Clostridium tetani, the causative agent of tetanus disease.</title>
        <authorList>
            <person name="Brueggemann H."/>
            <person name="Baumer S."/>
            <person name="Fricke W.F."/>
            <person name="Wiezer A."/>
            <person name="Liesegang H."/>
            <person name="Decker I."/>
            <person name="Herzberg C."/>
            <person name="Martinez-Arias R."/>
            <person name="Merkl R."/>
            <person name="Henne A."/>
            <person name="Gottschalk G."/>
        </authorList>
    </citation>
    <scope>NUCLEOTIDE SEQUENCE [LARGE SCALE GENOMIC DNA]</scope>
    <source>
        <strain evidence="6">Massachusetts / E88</strain>
    </source>
</reference>
<dbReference type="STRING" id="212717.CTC_00630"/>
<sequence>MNRQMYEWQKQIQIIVDEIDKCIKNYNDEALTLRFLSHRLGYSKFYTTRKFKEISGMQFRDYLRHRKLAFALKEVRDSEKSILDIAVDYGFSSHEAFTRAFKGTYGVAPSEYRKKPNPVVLRTKINPFDRYFLGLGEIGMMKSTDDIKIYFVTIPAHKFLHIKNYESNGYWDFWQKQSLIPGQDCETICGLLDSIKGKLDDDGGSESNSGSGQIMAYINDPDGRLCDWGIPRTECYGVRLPFDYKGEVPPQMLMIDVPEAEYIVFEHGPFDYEQENRSVEEKIEKAMATFDFAGTGYCFDTSPGRIIYFYFNPERFFKYIRPVRR</sequence>
<dbReference type="InterPro" id="IPR018060">
    <property type="entry name" value="HTH_AraC"/>
</dbReference>